<name>A0A2M4C9Y0_9DIPT</name>
<protein>
    <submittedName>
        <fullName evidence="1">Putative secreted protein</fullName>
    </submittedName>
</protein>
<sequence>MALFKALLLRPISAMARGSKPLRPILSLHYGTNRPVPSLASCSSIAVSSYSPPHRATGISQGTSRECVCVLTSPGDWTSEDVNRFNRIRNRNADDLNSR</sequence>
<organism evidence="1">
    <name type="scientific">Anopheles marajoara</name>
    <dbReference type="NCBI Taxonomy" id="58244"/>
    <lineage>
        <taxon>Eukaryota</taxon>
        <taxon>Metazoa</taxon>
        <taxon>Ecdysozoa</taxon>
        <taxon>Arthropoda</taxon>
        <taxon>Hexapoda</taxon>
        <taxon>Insecta</taxon>
        <taxon>Pterygota</taxon>
        <taxon>Neoptera</taxon>
        <taxon>Endopterygota</taxon>
        <taxon>Diptera</taxon>
        <taxon>Nematocera</taxon>
        <taxon>Culicoidea</taxon>
        <taxon>Culicidae</taxon>
        <taxon>Anophelinae</taxon>
        <taxon>Anopheles</taxon>
    </lineage>
</organism>
<reference evidence="1" key="1">
    <citation type="submission" date="2018-01" db="EMBL/GenBank/DDBJ databases">
        <title>An insight into the sialome of Amazonian anophelines.</title>
        <authorList>
            <person name="Ribeiro J.M."/>
            <person name="Scarpassa V."/>
            <person name="Calvo E."/>
        </authorList>
    </citation>
    <scope>NUCLEOTIDE SEQUENCE</scope>
    <source>
        <tissue evidence="1">Salivary glands</tissue>
    </source>
</reference>
<dbReference type="AlphaFoldDB" id="A0A2M4C9Y0"/>
<accession>A0A2M4C9Y0</accession>
<evidence type="ECO:0000313" key="1">
    <source>
        <dbReference type="EMBL" id="MBW61768.1"/>
    </source>
</evidence>
<dbReference type="EMBL" id="GGFJ01012627">
    <property type="protein sequence ID" value="MBW61768.1"/>
    <property type="molecule type" value="Transcribed_RNA"/>
</dbReference>
<proteinExistence type="predicted"/>